<dbReference type="GeneID" id="89511894"/>
<dbReference type="InterPro" id="IPR000515">
    <property type="entry name" value="MetI-like"/>
</dbReference>
<feature type="transmembrane region" description="Helical" evidence="7">
    <location>
        <begin position="213"/>
        <end position="238"/>
    </location>
</feature>
<evidence type="ECO:0000259" key="8">
    <source>
        <dbReference type="PROSITE" id="PS50928"/>
    </source>
</evidence>
<dbReference type="OrthoDB" id="157184at2"/>
<keyword evidence="5 7" id="KW-1133">Transmembrane helix</keyword>
<evidence type="ECO:0000256" key="3">
    <source>
        <dbReference type="ARBA" id="ARBA00022475"/>
    </source>
</evidence>
<feature type="transmembrane region" description="Helical" evidence="7">
    <location>
        <begin position="36"/>
        <end position="61"/>
    </location>
</feature>
<evidence type="ECO:0000256" key="1">
    <source>
        <dbReference type="ARBA" id="ARBA00004651"/>
    </source>
</evidence>
<dbReference type="PROSITE" id="PS50928">
    <property type="entry name" value="ABC_TM1"/>
    <property type="match status" value="1"/>
</dbReference>
<dbReference type="GO" id="GO:0005886">
    <property type="term" value="C:plasma membrane"/>
    <property type="evidence" value="ECO:0007669"/>
    <property type="project" value="UniProtKB-SubCell"/>
</dbReference>
<evidence type="ECO:0000256" key="5">
    <source>
        <dbReference type="ARBA" id="ARBA00022989"/>
    </source>
</evidence>
<protein>
    <submittedName>
        <fullName evidence="9">Putative aldouronate transport system permease protein</fullName>
    </submittedName>
</protein>
<dbReference type="GO" id="GO:0055085">
    <property type="term" value="P:transmembrane transport"/>
    <property type="evidence" value="ECO:0007669"/>
    <property type="project" value="InterPro"/>
</dbReference>
<feature type="transmembrane region" description="Helical" evidence="7">
    <location>
        <begin position="291"/>
        <end position="308"/>
    </location>
</feature>
<dbReference type="CDD" id="cd06261">
    <property type="entry name" value="TM_PBP2"/>
    <property type="match status" value="1"/>
</dbReference>
<reference evidence="10" key="1">
    <citation type="submission" date="2016-11" db="EMBL/GenBank/DDBJ databases">
        <authorList>
            <person name="Varghese N."/>
            <person name="Submissions S."/>
        </authorList>
    </citation>
    <scope>NUCLEOTIDE SEQUENCE [LARGE SCALE GENOMIC DNA]</scope>
    <source>
        <strain evidence="10">DSM 3071</strain>
    </source>
</reference>
<dbReference type="SUPFAM" id="SSF161098">
    <property type="entry name" value="MetI-like"/>
    <property type="match status" value="1"/>
</dbReference>
<dbReference type="InterPro" id="IPR035906">
    <property type="entry name" value="MetI-like_sf"/>
</dbReference>
<dbReference type="PANTHER" id="PTHR43744">
    <property type="entry name" value="ABC TRANSPORTER PERMEASE PROTEIN MG189-RELATED-RELATED"/>
    <property type="match status" value="1"/>
</dbReference>
<dbReference type="EMBL" id="FQXK01000035">
    <property type="protein sequence ID" value="SHI63897.1"/>
    <property type="molecule type" value="Genomic_DNA"/>
</dbReference>
<dbReference type="Proteomes" id="UP000184278">
    <property type="component" value="Unassembled WGS sequence"/>
</dbReference>
<keyword evidence="2" id="KW-0813">Transport</keyword>
<keyword evidence="6 7" id="KW-0472">Membrane</keyword>
<dbReference type="RefSeq" id="WP_081373936.1">
    <property type="nucleotide sequence ID" value="NZ_FQXK01000035.1"/>
</dbReference>
<keyword evidence="10" id="KW-1185">Reference proteome</keyword>
<evidence type="ECO:0000313" key="9">
    <source>
        <dbReference type="EMBL" id="SHI63897.1"/>
    </source>
</evidence>
<dbReference type="STRING" id="1121131.SAMN02745229_03397"/>
<keyword evidence="4 7" id="KW-0812">Transmembrane</keyword>
<feature type="transmembrane region" description="Helical" evidence="7">
    <location>
        <begin position="171"/>
        <end position="192"/>
    </location>
</feature>
<proteinExistence type="predicted"/>
<feature type="domain" description="ABC transmembrane type-1" evidence="8">
    <location>
        <begin position="104"/>
        <end position="297"/>
    </location>
</feature>
<evidence type="ECO:0000256" key="6">
    <source>
        <dbReference type="ARBA" id="ARBA00023136"/>
    </source>
</evidence>
<dbReference type="PANTHER" id="PTHR43744:SF9">
    <property type="entry name" value="POLYGALACTURONAN_RHAMNOGALACTURONAN TRANSPORT SYSTEM PERMEASE PROTEIN YTCP"/>
    <property type="match status" value="1"/>
</dbReference>
<keyword evidence="3" id="KW-1003">Cell membrane</keyword>
<organism evidence="9 10">
    <name type="scientific">Butyrivibrio fibrisolvens DSM 3071</name>
    <dbReference type="NCBI Taxonomy" id="1121131"/>
    <lineage>
        <taxon>Bacteria</taxon>
        <taxon>Bacillati</taxon>
        <taxon>Bacillota</taxon>
        <taxon>Clostridia</taxon>
        <taxon>Lachnospirales</taxon>
        <taxon>Lachnospiraceae</taxon>
        <taxon>Butyrivibrio</taxon>
    </lineage>
</organism>
<feature type="transmembrane region" description="Helical" evidence="7">
    <location>
        <begin position="140"/>
        <end position="159"/>
    </location>
</feature>
<evidence type="ECO:0000256" key="2">
    <source>
        <dbReference type="ARBA" id="ARBA00022448"/>
    </source>
</evidence>
<name>A0A1M6CS95_BUTFI</name>
<evidence type="ECO:0000256" key="4">
    <source>
        <dbReference type="ARBA" id="ARBA00022692"/>
    </source>
</evidence>
<evidence type="ECO:0000313" key="10">
    <source>
        <dbReference type="Proteomes" id="UP000184278"/>
    </source>
</evidence>
<evidence type="ECO:0000256" key="7">
    <source>
        <dbReference type="SAM" id="Phobius"/>
    </source>
</evidence>
<sequence>MSAETISLTEGTINEEQKLSDKTVIRKKKKISSDQLSVNIVGAIAVGIFALICVIPFYLIIVASFTSETSLIRDGYPILPRLSELSLQSYALCLKNPTAILKAYGMTISVTVIGTFLSVMLATMTGYVLSRKDFPWRNQFSFFFFFTTLFNGGLVPWYLMCTRYLNFKNSIVGLILPLMFSVWNMIIAKSFMTGIPAEISESAKIDGANDITIFAKLILPLSKPLIATLSLFAALAYWNDWYNCMLFVTNEDMFTLQYYLQRILGSAEAMRIVAEKSGIALPSIPLEGMKMAMTIIATGPIVLLYPFVQRYFVKGLTIGAVKG</sequence>
<dbReference type="AlphaFoldDB" id="A0A1M6CS95"/>
<dbReference type="Gene3D" id="1.10.3720.10">
    <property type="entry name" value="MetI-like"/>
    <property type="match status" value="1"/>
</dbReference>
<feature type="transmembrane region" description="Helical" evidence="7">
    <location>
        <begin position="104"/>
        <end position="128"/>
    </location>
</feature>
<gene>
    <name evidence="9" type="ORF">SAMN02745229_03397</name>
</gene>
<comment type="subcellular location">
    <subcellularLocation>
        <location evidence="1">Cell membrane</location>
        <topology evidence="1">Multi-pass membrane protein</topology>
    </subcellularLocation>
</comment>
<accession>A0A1M6CS95</accession>